<sequence length="470" mass="51845">MTINHSGQVNGLPNMTKDTRKPLLVMSAGPIMGHSAPMFHIAREMIKRGFEVIFMTAPDQKENAEKVGAEYYETSSFFPPGTIESRDAVPVGIERLIYDMESIFLPNLAPRAANFRSLLEMVRERDADRDVVIVAETVSFAAISFMYGAPLPKGYDTFPKVININVVPLLSSSDDIAPFGPGLPPDSTESGRARNRLLNQLMYYQGPFASINEHFHQILKDVGCTSVPKQFMFDAWAESYDTCFQMCSPSLEYPRSDLHPSVRYAGALPKRGIAPNYKYPSWWSEITENAALPIDSPHRKKVIPVAQGTASIDYTDLIIPAIKALGQKSNVIVIAILGVKDATLPADLEISPNVRVVDFLPYDAALEYADVFVSNGGYGGMTHSVINGVPMVVAGISEDKVEVTARAEYAGFAINLKTQTPTAEQIAGAVDKIFGEPKYKRKALRLKQENEDLDSLSIIEREIIKYSRKG</sequence>
<dbReference type="OrthoDB" id="5835829at2759"/>
<comment type="caution">
    <text evidence="3">The sequence shown here is derived from an EMBL/GenBank/DDBJ whole genome shotgun (WGS) entry which is preliminary data.</text>
</comment>
<dbReference type="GeneID" id="70128889"/>
<evidence type="ECO:0000313" key="4">
    <source>
        <dbReference type="Proteomes" id="UP000758603"/>
    </source>
</evidence>
<dbReference type="InterPro" id="IPR002213">
    <property type="entry name" value="UDP_glucos_trans"/>
</dbReference>
<evidence type="ECO:0000313" key="3">
    <source>
        <dbReference type="EMBL" id="KAH6653961.1"/>
    </source>
</evidence>
<dbReference type="PANTHER" id="PTHR21015:SF22">
    <property type="entry name" value="GLYCOSYLTRANSFERASE"/>
    <property type="match status" value="1"/>
</dbReference>
<dbReference type="InterPro" id="IPR010610">
    <property type="entry name" value="EryCIII-like_C"/>
</dbReference>
<evidence type="ECO:0000259" key="2">
    <source>
        <dbReference type="Pfam" id="PF06722"/>
    </source>
</evidence>
<keyword evidence="1" id="KW-0808">Transferase</keyword>
<dbReference type="AlphaFoldDB" id="A0A9P8ZYF1"/>
<dbReference type="SUPFAM" id="SSF53756">
    <property type="entry name" value="UDP-Glycosyltransferase/glycogen phosphorylase"/>
    <property type="match status" value="1"/>
</dbReference>
<keyword evidence="4" id="KW-1185">Reference proteome</keyword>
<name>A0A9P8ZYF1_9PEZI</name>
<dbReference type="EMBL" id="JAGPXC010000004">
    <property type="protein sequence ID" value="KAH6653961.1"/>
    <property type="molecule type" value="Genomic_DNA"/>
</dbReference>
<protein>
    <recommendedName>
        <fullName evidence="2">Erythromycin biosynthesis protein CIII-like C-terminal domain-containing protein</fullName>
    </recommendedName>
</protein>
<gene>
    <name evidence="3" type="ORF">BKA67DRAFT_535308</name>
</gene>
<evidence type="ECO:0000256" key="1">
    <source>
        <dbReference type="ARBA" id="ARBA00022679"/>
    </source>
</evidence>
<dbReference type="GO" id="GO:0016758">
    <property type="term" value="F:hexosyltransferase activity"/>
    <property type="evidence" value="ECO:0007669"/>
    <property type="project" value="UniProtKB-ARBA"/>
</dbReference>
<organism evidence="3 4">
    <name type="scientific">Truncatella angustata</name>
    <dbReference type="NCBI Taxonomy" id="152316"/>
    <lineage>
        <taxon>Eukaryota</taxon>
        <taxon>Fungi</taxon>
        <taxon>Dikarya</taxon>
        <taxon>Ascomycota</taxon>
        <taxon>Pezizomycotina</taxon>
        <taxon>Sordariomycetes</taxon>
        <taxon>Xylariomycetidae</taxon>
        <taxon>Amphisphaeriales</taxon>
        <taxon>Sporocadaceae</taxon>
        <taxon>Truncatella</taxon>
    </lineage>
</organism>
<dbReference type="RefSeq" id="XP_045958231.1">
    <property type="nucleotide sequence ID" value="XM_046099997.1"/>
</dbReference>
<dbReference type="CDD" id="cd03784">
    <property type="entry name" value="GT1_Gtf-like"/>
    <property type="match status" value="1"/>
</dbReference>
<reference evidence="3" key="1">
    <citation type="journal article" date="2021" name="Nat. Commun.">
        <title>Genetic determinants of endophytism in the Arabidopsis root mycobiome.</title>
        <authorList>
            <person name="Mesny F."/>
            <person name="Miyauchi S."/>
            <person name="Thiergart T."/>
            <person name="Pickel B."/>
            <person name="Atanasova L."/>
            <person name="Karlsson M."/>
            <person name="Huettel B."/>
            <person name="Barry K.W."/>
            <person name="Haridas S."/>
            <person name="Chen C."/>
            <person name="Bauer D."/>
            <person name="Andreopoulos W."/>
            <person name="Pangilinan J."/>
            <person name="LaButti K."/>
            <person name="Riley R."/>
            <person name="Lipzen A."/>
            <person name="Clum A."/>
            <person name="Drula E."/>
            <person name="Henrissat B."/>
            <person name="Kohler A."/>
            <person name="Grigoriev I.V."/>
            <person name="Martin F.M."/>
            <person name="Hacquard S."/>
        </authorList>
    </citation>
    <scope>NUCLEOTIDE SEQUENCE</scope>
    <source>
        <strain evidence="3">MPI-SDFR-AT-0073</strain>
    </source>
</reference>
<dbReference type="Gene3D" id="3.40.50.2000">
    <property type="entry name" value="Glycogen Phosphorylase B"/>
    <property type="match status" value="2"/>
</dbReference>
<proteinExistence type="predicted"/>
<dbReference type="Proteomes" id="UP000758603">
    <property type="component" value="Unassembled WGS sequence"/>
</dbReference>
<dbReference type="Pfam" id="PF06722">
    <property type="entry name" value="EryCIII-like_C"/>
    <property type="match status" value="1"/>
</dbReference>
<dbReference type="GO" id="GO:0008194">
    <property type="term" value="F:UDP-glycosyltransferase activity"/>
    <property type="evidence" value="ECO:0007669"/>
    <property type="project" value="InterPro"/>
</dbReference>
<dbReference type="PANTHER" id="PTHR21015">
    <property type="entry name" value="UDP-N-ACETYLGLUCOSAMINE--N-ACETYLMURAMYL-(PENTAPEPTIDE) PYROPHOSPHORYL-UNDECAPRENOL N-ACETYLGLUCOSAMINE TRANSFERASE 1"/>
    <property type="match status" value="1"/>
</dbReference>
<feature type="domain" description="Erythromycin biosynthesis protein CIII-like C-terminal" evidence="2">
    <location>
        <begin position="337"/>
        <end position="450"/>
    </location>
</feature>
<accession>A0A9P8ZYF1</accession>